<comment type="similarity">
    <text evidence="2">Belongs to the NASP family.</text>
</comment>
<organism evidence="9 10">
    <name type="scientific">Chara braunii</name>
    <name type="common">Braun's stonewort</name>
    <dbReference type="NCBI Taxonomy" id="69332"/>
    <lineage>
        <taxon>Eukaryota</taxon>
        <taxon>Viridiplantae</taxon>
        <taxon>Streptophyta</taxon>
        <taxon>Charophyceae</taxon>
        <taxon>Charales</taxon>
        <taxon>Characeae</taxon>
        <taxon>Chara</taxon>
    </lineage>
</organism>
<dbReference type="InterPro" id="IPR019734">
    <property type="entry name" value="TPR_rpt"/>
</dbReference>
<reference evidence="9 10" key="1">
    <citation type="journal article" date="2018" name="Cell">
        <title>The Chara Genome: Secondary Complexity and Implications for Plant Terrestrialization.</title>
        <authorList>
            <person name="Nishiyama T."/>
            <person name="Sakayama H."/>
            <person name="Vries J.D."/>
            <person name="Buschmann H."/>
            <person name="Saint-Marcoux D."/>
            <person name="Ullrich K.K."/>
            <person name="Haas F.B."/>
            <person name="Vanderstraeten L."/>
            <person name="Becker D."/>
            <person name="Lang D."/>
            <person name="Vosolsobe S."/>
            <person name="Rombauts S."/>
            <person name="Wilhelmsson P.K.I."/>
            <person name="Janitza P."/>
            <person name="Kern R."/>
            <person name="Heyl A."/>
            <person name="Rumpler F."/>
            <person name="Villalobos L.I.A.C."/>
            <person name="Clay J.M."/>
            <person name="Skokan R."/>
            <person name="Toyoda A."/>
            <person name="Suzuki Y."/>
            <person name="Kagoshima H."/>
            <person name="Schijlen E."/>
            <person name="Tajeshwar N."/>
            <person name="Catarino B."/>
            <person name="Hetherington A.J."/>
            <person name="Saltykova A."/>
            <person name="Bonnot C."/>
            <person name="Breuninger H."/>
            <person name="Symeonidi A."/>
            <person name="Radhakrishnan G.V."/>
            <person name="Van Nieuwerburgh F."/>
            <person name="Deforce D."/>
            <person name="Chang C."/>
            <person name="Karol K.G."/>
            <person name="Hedrich R."/>
            <person name="Ulvskov P."/>
            <person name="Glockner G."/>
            <person name="Delwiche C.F."/>
            <person name="Petrasek J."/>
            <person name="Van de Peer Y."/>
            <person name="Friml J."/>
            <person name="Beilby M."/>
            <person name="Dolan L."/>
            <person name="Kohara Y."/>
            <person name="Sugano S."/>
            <person name="Fujiyama A."/>
            <person name="Delaux P.-M."/>
            <person name="Quint M."/>
            <person name="TheiBen G."/>
            <person name="Hagemann M."/>
            <person name="Harholt J."/>
            <person name="Dunand C."/>
            <person name="Zachgo S."/>
            <person name="Langdale J."/>
            <person name="Maumus F."/>
            <person name="Straeten D.V.D."/>
            <person name="Gould S.B."/>
            <person name="Rensing S.A."/>
        </authorList>
    </citation>
    <scope>NUCLEOTIDE SEQUENCE [LARGE SCALE GENOMIC DNA]</scope>
    <source>
        <strain evidence="9 10">S276</strain>
    </source>
</reference>
<dbReference type="PROSITE" id="PS50005">
    <property type="entry name" value="TPR"/>
    <property type="match status" value="1"/>
</dbReference>
<feature type="compositionally biased region" description="Acidic residues" evidence="7">
    <location>
        <begin position="107"/>
        <end position="120"/>
    </location>
</feature>
<dbReference type="InterPro" id="IPR019544">
    <property type="entry name" value="Tetratricopeptide_SHNi-TPR_dom"/>
</dbReference>
<dbReference type="InterPro" id="IPR051730">
    <property type="entry name" value="NASP-like"/>
</dbReference>
<dbReference type="Proteomes" id="UP000265515">
    <property type="component" value="Unassembled WGS sequence"/>
</dbReference>
<evidence type="ECO:0000256" key="7">
    <source>
        <dbReference type="SAM" id="MobiDB-lite"/>
    </source>
</evidence>
<feature type="domain" description="Tetratricopeptide SHNi-TPR" evidence="8">
    <location>
        <begin position="241"/>
        <end position="277"/>
    </location>
</feature>
<feature type="compositionally biased region" description="Basic and acidic residues" evidence="7">
    <location>
        <begin position="91"/>
        <end position="100"/>
    </location>
</feature>
<evidence type="ECO:0000256" key="4">
    <source>
        <dbReference type="ARBA" id="ARBA00022803"/>
    </source>
</evidence>
<keyword evidence="10" id="KW-1185">Reference proteome</keyword>
<dbReference type="PANTHER" id="PTHR15081:SF1">
    <property type="entry name" value="NUCLEAR AUTOANTIGENIC SPERM PROTEIN"/>
    <property type="match status" value="1"/>
</dbReference>
<evidence type="ECO:0000313" key="9">
    <source>
        <dbReference type="EMBL" id="GBG78167.1"/>
    </source>
</evidence>
<feature type="region of interest" description="Disordered" evidence="7">
    <location>
        <begin position="324"/>
        <end position="348"/>
    </location>
</feature>
<dbReference type="GO" id="GO:0042393">
    <property type="term" value="F:histone binding"/>
    <property type="evidence" value="ECO:0007669"/>
    <property type="project" value="TreeGrafter"/>
</dbReference>
<comment type="subcellular location">
    <subcellularLocation>
        <location evidence="1">Nucleus</location>
    </subcellularLocation>
</comment>
<dbReference type="AlphaFoldDB" id="A0A388L793"/>
<evidence type="ECO:0000256" key="3">
    <source>
        <dbReference type="ARBA" id="ARBA00022737"/>
    </source>
</evidence>
<evidence type="ECO:0000256" key="5">
    <source>
        <dbReference type="ARBA" id="ARBA00023242"/>
    </source>
</evidence>
<dbReference type="SMART" id="SM00028">
    <property type="entry name" value="TPR"/>
    <property type="match status" value="3"/>
</dbReference>
<keyword evidence="5" id="KW-0539">Nucleus</keyword>
<dbReference type="Gramene" id="GBG78167">
    <property type="protein sequence ID" value="GBG78167"/>
    <property type="gene ID" value="CBR_g26200"/>
</dbReference>
<name>A0A388L793_CHABU</name>
<feature type="repeat" description="TPR" evidence="6">
    <location>
        <begin position="25"/>
        <end position="58"/>
    </location>
</feature>
<evidence type="ECO:0000313" key="10">
    <source>
        <dbReference type="Proteomes" id="UP000265515"/>
    </source>
</evidence>
<dbReference type="OrthoDB" id="5587616at2759"/>
<dbReference type="OMA" id="IRGLHHG"/>
<protein>
    <recommendedName>
        <fullName evidence="8">Tetratricopeptide SHNi-TPR domain-containing protein</fullName>
    </recommendedName>
</protein>
<feature type="compositionally biased region" description="Acidic residues" evidence="7">
    <location>
        <begin position="130"/>
        <end position="139"/>
    </location>
</feature>
<gene>
    <name evidence="9" type="ORF">CBR_g26200</name>
</gene>
<dbReference type="SUPFAM" id="SSF48452">
    <property type="entry name" value="TPR-like"/>
    <property type="match status" value="2"/>
</dbReference>
<feature type="region of interest" description="Disordered" evidence="7">
    <location>
        <begin position="509"/>
        <end position="557"/>
    </location>
</feature>
<feature type="compositionally biased region" description="Basic and acidic residues" evidence="7">
    <location>
        <begin position="515"/>
        <end position="527"/>
    </location>
</feature>
<dbReference type="EMBL" id="BFEA01000288">
    <property type="protein sequence ID" value="GBG78167.1"/>
    <property type="molecule type" value="Genomic_DNA"/>
</dbReference>
<evidence type="ECO:0000256" key="1">
    <source>
        <dbReference type="ARBA" id="ARBA00004123"/>
    </source>
</evidence>
<dbReference type="STRING" id="69332.A0A388L793"/>
<sequence>MASANGAVEAVEVETQQQVDPMVEADQKYAEGSAFLKAEEYEKAIASLSRALELRVEKFGELAPECASAYFKYGSALLQKAQSEGDVLGEKAVELSRAEEEAAQMPCDDDDEANEGEGDDGDGKAGSGEDAAEDGVDGVEGEKPSSAEAAEVGEAAAEDKKEGDAAAAPGADNGVEEVDGGAADEKDGDEEKEGGEDGAEGEDTAAGAEEEEEDDLELAWKLLDSARVIHERQPGHTVEEADVLTALGDVSLEREDFVTGLEDFQKALGYLEELLPSDDRAIAAVCFKMASAHQLALHPQEALSFCQRAIAVVELRLKHLEEEKGSKGKEKEGEAPKVAEGETKPDEPLSEVDELKFVLQEMRDKEEELKDFAARPTVMEALKAQDPDLASKMQQAFAAAAGLVSNGVPEGDATAASAAIAMSGFDAPKLSANQQDLGVVGRGKARITPAGAPSAGASAAAFQGDGSGAGALPAPTVTGKRRTLEQIVEGMASVAGEASAEVPVDTVKAGSAAADDAHPAKKTKVDEPAAASNGTVATDGPMAVDPPSVAGEGAAAQ</sequence>
<dbReference type="Pfam" id="PF10516">
    <property type="entry name" value="SHNi-TPR"/>
    <property type="match status" value="1"/>
</dbReference>
<dbReference type="Gene3D" id="1.25.40.10">
    <property type="entry name" value="Tetratricopeptide repeat domain"/>
    <property type="match status" value="2"/>
</dbReference>
<feature type="region of interest" description="Disordered" evidence="7">
    <location>
        <begin position="91"/>
        <end position="215"/>
    </location>
</feature>
<evidence type="ECO:0000256" key="6">
    <source>
        <dbReference type="PROSITE-ProRule" id="PRU00339"/>
    </source>
</evidence>
<accession>A0A388L793</accession>
<keyword evidence="4 6" id="KW-0802">TPR repeat</keyword>
<evidence type="ECO:0000259" key="8">
    <source>
        <dbReference type="Pfam" id="PF10516"/>
    </source>
</evidence>
<feature type="compositionally biased region" description="Acidic residues" evidence="7">
    <location>
        <begin position="186"/>
        <end position="215"/>
    </location>
</feature>
<dbReference type="GO" id="GO:0005654">
    <property type="term" value="C:nucleoplasm"/>
    <property type="evidence" value="ECO:0007669"/>
    <property type="project" value="TreeGrafter"/>
</dbReference>
<dbReference type="PANTHER" id="PTHR15081">
    <property type="entry name" value="NUCLEAR AUTOANTIGENIC SPERM PROTEIN NASP -RELATED"/>
    <property type="match status" value="1"/>
</dbReference>
<proteinExistence type="inferred from homology"/>
<dbReference type="InterPro" id="IPR011990">
    <property type="entry name" value="TPR-like_helical_dom_sf"/>
</dbReference>
<keyword evidence="3" id="KW-0677">Repeat</keyword>
<comment type="caution">
    <text evidence="9">The sequence shown here is derived from an EMBL/GenBank/DDBJ whole genome shotgun (WGS) entry which is preliminary data.</text>
</comment>
<dbReference type="GO" id="GO:0006335">
    <property type="term" value="P:DNA replication-dependent chromatin assembly"/>
    <property type="evidence" value="ECO:0007669"/>
    <property type="project" value="TreeGrafter"/>
</dbReference>
<evidence type="ECO:0000256" key="2">
    <source>
        <dbReference type="ARBA" id="ARBA00008402"/>
    </source>
</evidence>
<dbReference type="GO" id="GO:0034080">
    <property type="term" value="P:CENP-A containing chromatin assembly"/>
    <property type="evidence" value="ECO:0007669"/>
    <property type="project" value="TreeGrafter"/>
</dbReference>